<gene>
    <name evidence="1" type="ORF">BJ138DRAFT_1172502</name>
</gene>
<name>A0ACB8ADB4_9AGAM</name>
<sequence>MEIDTENDLQTIPPQTTSKRRTIHPVDDAHPFDLDAYISAYIGRTAVDRLVHIISICPSVAQHALKLAFTYIQQLRDPSLYQIAISAYDNASASLEVDLPPVADICLIDTKRVDETIKKNQADKTKLEVELKTYSNNMIKESIRMGHRDLGDFYRATGDYALALKHYSKSREYCSTSQHVLEMCLSVLELVIEQRNYAHISSYVFKAEAALESASAANAAASANNTTTAPSQPNKKFPEREQIQAKLDFAMALSHLGQGNYEKAAVSFLKVGTADQIGDWVGKLVAPGDIAIYGTLCALASLTRSAIKAQLLGNPIFSAYIEQEPYVRELIQSYMSSNFKTVLDLLSRYSTRHYADIHLAPHVHDVTNLIRNTAVVLYFQPFATIRLDRMSAAFGWSVDEVEKEVVALIQSGQIHGRVDSQNKVLKARNPDHRAELFAHAIKTGAEVQSTNRKLLLRMRLQQADLIVKAPKAHRRDQERAFET</sequence>
<comment type="caution">
    <text evidence="1">The sequence shown here is derived from an EMBL/GenBank/DDBJ whole genome shotgun (WGS) entry which is preliminary data.</text>
</comment>
<dbReference type="Proteomes" id="UP000790377">
    <property type="component" value="Unassembled WGS sequence"/>
</dbReference>
<evidence type="ECO:0000313" key="2">
    <source>
        <dbReference type="Proteomes" id="UP000790377"/>
    </source>
</evidence>
<accession>A0ACB8ADB4</accession>
<keyword evidence="2" id="KW-1185">Reference proteome</keyword>
<protein>
    <submittedName>
        <fullName evidence="1">26S proteasome subunit RPN7-domain-containing protein</fullName>
    </submittedName>
</protein>
<evidence type="ECO:0000313" key="1">
    <source>
        <dbReference type="EMBL" id="KAH7911481.1"/>
    </source>
</evidence>
<reference evidence="1" key="1">
    <citation type="journal article" date="2021" name="New Phytol.">
        <title>Evolutionary innovations through gain and loss of genes in the ectomycorrhizal Boletales.</title>
        <authorList>
            <person name="Wu G."/>
            <person name="Miyauchi S."/>
            <person name="Morin E."/>
            <person name="Kuo A."/>
            <person name="Drula E."/>
            <person name="Varga T."/>
            <person name="Kohler A."/>
            <person name="Feng B."/>
            <person name="Cao Y."/>
            <person name="Lipzen A."/>
            <person name="Daum C."/>
            <person name="Hundley H."/>
            <person name="Pangilinan J."/>
            <person name="Johnson J."/>
            <person name="Barry K."/>
            <person name="LaButti K."/>
            <person name="Ng V."/>
            <person name="Ahrendt S."/>
            <person name="Min B."/>
            <person name="Choi I.G."/>
            <person name="Park H."/>
            <person name="Plett J.M."/>
            <person name="Magnuson J."/>
            <person name="Spatafora J.W."/>
            <person name="Nagy L.G."/>
            <person name="Henrissat B."/>
            <person name="Grigoriev I.V."/>
            <person name="Yang Z.L."/>
            <person name="Xu J."/>
            <person name="Martin F.M."/>
        </authorList>
    </citation>
    <scope>NUCLEOTIDE SEQUENCE</scope>
    <source>
        <strain evidence="1">ATCC 28755</strain>
    </source>
</reference>
<keyword evidence="1" id="KW-0647">Proteasome</keyword>
<feature type="non-terminal residue" evidence="1">
    <location>
        <position position="483"/>
    </location>
</feature>
<proteinExistence type="predicted"/>
<organism evidence="1 2">
    <name type="scientific">Hygrophoropsis aurantiaca</name>
    <dbReference type="NCBI Taxonomy" id="72124"/>
    <lineage>
        <taxon>Eukaryota</taxon>
        <taxon>Fungi</taxon>
        <taxon>Dikarya</taxon>
        <taxon>Basidiomycota</taxon>
        <taxon>Agaricomycotina</taxon>
        <taxon>Agaricomycetes</taxon>
        <taxon>Agaricomycetidae</taxon>
        <taxon>Boletales</taxon>
        <taxon>Coniophorineae</taxon>
        <taxon>Hygrophoropsidaceae</taxon>
        <taxon>Hygrophoropsis</taxon>
    </lineage>
</organism>
<dbReference type="EMBL" id="MU267676">
    <property type="protein sequence ID" value="KAH7911481.1"/>
    <property type="molecule type" value="Genomic_DNA"/>
</dbReference>